<comment type="caution">
    <text evidence="2">The sequence shown here is derived from an EMBL/GenBank/DDBJ whole genome shotgun (WGS) entry which is preliminary data.</text>
</comment>
<name>A0ABS9BWN9_9BACT</name>
<dbReference type="EMBL" id="JAKEVZ010000012">
    <property type="protein sequence ID" value="MCF1752484.1"/>
    <property type="molecule type" value="Genomic_DNA"/>
</dbReference>
<dbReference type="PROSITE" id="PS51257">
    <property type="entry name" value="PROKAR_LIPOPROTEIN"/>
    <property type="match status" value="1"/>
</dbReference>
<keyword evidence="1" id="KW-0812">Transmembrane</keyword>
<accession>A0ABS9BWN9</accession>
<keyword evidence="3" id="KW-1185">Reference proteome</keyword>
<keyword evidence="1" id="KW-0472">Membrane</keyword>
<dbReference type="Proteomes" id="UP001201449">
    <property type="component" value="Unassembled WGS sequence"/>
</dbReference>
<organism evidence="2 3">
    <name type="scientific">Mariniradius sediminis</name>
    <dbReference type="NCBI Taxonomy" id="2909237"/>
    <lineage>
        <taxon>Bacteria</taxon>
        <taxon>Pseudomonadati</taxon>
        <taxon>Bacteroidota</taxon>
        <taxon>Cytophagia</taxon>
        <taxon>Cytophagales</taxon>
        <taxon>Cyclobacteriaceae</taxon>
        <taxon>Mariniradius</taxon>
    </lineage>
</organism>
<evidence type="ECO:0000313" key="3">
    <source>
        <dbReference type="Proteomes" id="UP001201449"/>
    </source>
</evidence>
<sequence length="393" mass="44849">MKRIGKTYCLPITKLTVLCSVIGIMLLGACRDPFEPEVTETDLGILVVEGFIETNGEESKIILSRTAPVGQSSQFSKETSASVRLNSESGETWFFEEKNMGEYSLTATLDNNVRYRLEINSAGGRQYLSEWMQPVVSPEIGELGFIRDQNGVEIYVSAQGNEAAQYFLWTYEEHWIFRPAVRTVFKYNPETKNVESRRDDERIDLCWNSNVFPKIILQNAARFENNTILQRELVRIRPNDERLMQRYSILVKQRAINQETYDFWEILRRNSDDIGGIFSPLPSLIRSNIEPISNPDETVIGFVSIGQSASKRLYIDNADVAPWPVTIEDYKFCRMETDTILVANYSSAFGSGQRLPAAPVMVETTTIGFYPVRRDCADCTLRGSNVKPEFWED</sequence>
<proteinExistence type="predicted"/>
<keyword evidence="1" id="KW-1133">Transmembrane helix</keyword>
<feature type="transmembrane region" description="Helical" evidence="1">
    <location>
        <begin position="12"/>
        <end position="29"/>
    </location>
</feature>
<evidence type="ECO:0000256" key="1">
    <source>
        <dbReference type="SAM" id="Phobius"/>
    </source>
</evidence>
<evidence type="ECO:0000313" key="2">
    <source>
        <dbReference type="EMBL" id="MCF1752484.1"/>
    </source>
</evidence>
<gene>
    <name evidence="2" type="ORF">L0U89_15600</name>
</gene>
<dbReference type="InterPro" id="IPR025345">
    <property type="entry name" value="DUF4249"/>
</dbReference>
<reference evidence="2 3" key="1">
    <citation type="submission" date="2022-01" db="EMBL/GenBank/DDBJ databases">
        <title>Mariniradius saccharolyticus sp. nov., isolated from sediment of a river.</title>
        <authorList>
            <person name="Liu H."/>
        </authorList>
    </citation>
    <scope>NUCLEOTIDE SEQUENCE [LARGE SCALE GENOMIC DNA]</scope>
    <source>
        <strain evidence="2 3">RY-2</strain>
    </source>
</reference>
<protein>
    <submittedName>
        <fullName evidence="2">DUF4249 domain-containing protein</fullName>
    </submittedName>
</protein>
<dbReference type="RefSeq" id="WP_234862371.1">
    <property type="nucleotide sequence ID" value="NZ_JAKEVZ010000012.1"/>
</dbReference>
<dbReference type="Pfam" id="PF14054">
    <property type="entry name" value="DUF4249"/>
    <property type="match status" value="1"/>
</dbReference>